<evidence type="ECO:0000259" key="1">
    <source>
        <dbReference type="SMART" id="SM00327"/>
    </source>
</evidence>
<dbReference type="EMBL" id="BAAAMU010000003">
    <property type="protein sequence ID" value="GAA1614266.1"/>
    <property type="molecule type" value="Genomic_DNA"/>
</dbReference>
<accession>A0ABP4QMX6</accession>
<dbReference type="Proteomes" id="UP001500064">
    <property type="component" value="Unassembled WGS sequence"/>
</dbReference>
<reference evidence="3" key="1">
    <citation type="journal article" date="2019" name="Int. J. Syst. Evol. Microbiol.">
        <title>The Global Catalogue of Microorganisms (GCM) 10K type strain sequencing project: providing services to taxonomists for standard genome sequencing and annotation.</title>
        <authorList>
            <consortium name="The Broad Institute Genomics Platform"/>
            <consortium name="The Broad Institute Genome Sequencing Center for Infectious Disease"/>
            <person name="Wu L."/>
            <person name="Ma J."/>
        </authorList>
    </citation>
    <scope>NUCLEOTIDE SEQUENCE [LARGE SCALE GENOMIC DNA]</scope>
    <source>
        <strain evidence="3">JCM 13929</strain>
    </source>
</reference>
<evidence type="ECO:0000313" key="3">
    <source>
        <dbReference type="Proteomes" id="UP001500064"/>
    </source>
</evidence>
<protein>
    <submittedName>
        <fullName evidence="2">VWA domain-containing protein</fullName>
    </submittedName>
</protein>
<dbReference type="Pfam" id="PF13519">
    <property type="entry name" value="VWA_2"/>
    <property type="match status" value="1"/>
</dbReference>
<dbReference type="InterPro" id="IPR036465">
    <property type="entry name" value="vWFA_dom_sf"/>
</dbReference>
<gene>
    <name evidence="2" type="ORF">GCM10009733_008080</name>
</gene>
<dbReference type="PANTHER" id="PTHR36846:SF1">
    <property type="entry name" value="PROTEIN VIAA"/>
    <property type="match status" value="1"/>
</dbReference>
<feature type="domain" description="VWFA" evidence="1">
    <location>
        <begin position="352"/>
        <end position="531"/>
    </location>
</feature>
<dbReference type="SMART" id="SM00327">
    <property type="entry name" value="VWA"/>
    <property type="match status" value="1"/>
</dbReference>
<comment type="caution">
    <text evidence="2">The sequence shown here is derived from an EMBL/GenBank/DDBJ whole genome shotgun (WGS) entry which is preliminary data.</text>
</comment>
<dbReference type="SUPFAM" id="SSF53300">
    <property type="entry name" value="vWA-like"/>
    <property type="match status" value="1"/>
</dbReference>
<organism evidence="2 3">
    <name type="scientific">Nonomuraea maheshkhaliensis</name>
    <dbReference type="NCBI Taxonomy" id="419590"/>
    <lineage>
        <taxon>Bacteria</taxon>
        <taxon>Bacillati</taxon>
        <taxon>Actinomycetota</taxon>
        <taxon>Actinomycetes</taxon>
        <taxon>Streptosporangiales</taxon>
        <taxon>Streptosporangiaceae</taxon>
        <taxon>Nonomuraea</taxon>
    </lineage>
</organism>
<keyword evidence="3" id="KW-1185">Reference proteome</keyword>
<dbReference type="RefSeq" id="WP_346101476.1">
    <property type="nucleotide sequence ID" value="NZ_BAAAMU010000003.1"/>
</dbReference>
<dbReference type="PANTHER" id="PTHR36846">
    <property type="entry name" value="PROTEIN VIAA"/>
    <property type="match status" value="1"/>
</dbReference>
<dbReference type="Gene3D" id="3.40.50.410">
    <property type="entry name" value="von Willebrand factor, type A domain"/>
    <property type="match status" value="1"/>
</dbReference>
<dbReference type="InterPro" id="IPR002035">
    <property type="entry name" value="VWF_A"/>
</dbReference>
<evidence type="ECO:0000313" key="2">
    <source>
        <dbReference type="EMBL" id="GAA1614266.1"/>
    </source>
</evidence>
<name>A0ABP4QMX6_9ACTN</name>
<sequence>MGVLTKLKDLADRAGRWLAPSRSSATNAIVANQFDRMAWRDVLDQSAALRTLADDLGESHDYVAELLQDVWTAAYKSAPHLRPGDEMDPSRLVNHQVIKGLMDVSEFSELRRHTVGDPYVAAMAVLAHANTLRHILAQAEAAQQAAAAAAEARQQQADAAHELQATLKEAEQQVGPDDELNEQAAAAVEAAIDTAQAATGKADQAAHAAAAQVAAVAPGIRMALRAAANTAAEQAREEAALMASWGVSPGQLQRMSFEERLHLANRLRTGRLSRFADLIGRFRVMAGGERARKIAHSPGELVGITLGDDLSRVIPSELASLAIPTQRALFAARLAERRLMCYDTRGNDQAGKGAIIACVDCSYSMSNPLADGVTGEAWAKALALALLDQAHCAKRDFVGILFSSASELEVFHFPASRPRSIDEVLDFGEHFFGGGTDFAAPLDAAVEVLQAEYNDAGTQRGDIVFVTDGQCEVTEDWMLRWLDAKRALGFRTWGVAVAQAPGQVLEALSDNVRTVMDVTDVRSTGDMFRVI</sequence>
<proteinExistence type="predicted"/>